<keyword evidence="2" id="KW-0808">Transferase</keyword>
<evidence type="ECO:0000313" key="2">
    <source>
        <dbReference type="EMBL" id="AJC91253.1"/>
    </source>
</evidence>
<dbReference type="InterPro" id="IPR029044">
    <property type="entry name" value="Nucleotide-diphossugar_trans"/>
</dbReference>
<dbReference type="GO" id="GO:0016758">
    <property type="term" value="F:hexosyltransferase activity"/>
    <property type="evidence" value="ECO:0007669"/>
    <property type="project" value="UniProtKB-ARBA"/>
</dbReference>
<dbReference type="InterPro" id="IPR001173">
    <property type="entry name" value="Glyco_trans_2-like"/>
</dbReference>
<dbReference type="OrthoDB" id="5396343at2"/>
<dbReference type="Gene3D" id="3.90.550.10">
    <property type="entry name" value="Spore Coat Polysaccharide Biosynthesis Protein SpsA, Chain A"/>
    <property type="match status" value="1"/>
</dbReference>
<name>A0A0A8HAT2_9BACT</name>
<dbReference type="RefSeq" id="WP_039664429.1">
    <property type="nucleotide sequence ID" value="NZ_CP007772.1"/>
</dbReference>
<dbReference type="SUPFAM" id="SSF53448">
    <property type="entry name" value="Nucleotide-diphospho-sugar transferases"/>
    <property type="match status" value="1"/>
</dbReference>
<proteinExistence type="predicted"/>
<gene>
    <name evidence="2" type="ORF">CSUB8521_1429</name>
</gene>
<accession>A0A0A8HAT2</accession>
<feature type="domain" description="Glycosyltransferase 2-like" evidence="1">
    <location>
        <begin position="7"/>
        <end position="134"/>
    </location>
</feature>
<dbReference type="EMBL" id="CP007772">
    <property type="protein sequence ID" value="AJC91253.1"/>
    <property type="molecule type" value="Genomic_DNA"/>
</dbReference>
<dbReference type="PANTHER" id="PTHR22916:SF3">
    <property type="entry name" value="UDP-GLCNAC:BETAGAL BETA-1,3-N-ACETYLGLUCOSAMINYLTRANSFERASE-LIKE PROTEIN 1"/>
    <property type="match status" value="1"/>
</dbReference>
<organism evidence="2 3">
    <name type="scientific">Campylobacter subantarcticus LMG 24374</name>
    <dbReference type="NCBI Taxonomy" id="1388751"/>
    <lineage>
        <taxon>Bacteria</taxon>
        <taxon>Pseudomonadati</taxon>
        <taxon>Campylobacterota</taxon>
        <taxon>Epsilonproteobacteria</taxon>
        <taxon>Campylobacterales</taxon>
        <taxon>Campylobacteraceae</taxon>
        <taxon>Campylobacter</taxon>
    </lineage>
</organism>
<dbReference type="KEGG" id="csm:CSUB8521_1429"/>
<evidence type="ECO:0000259" key="1">
    <source>
        <dbReference type="Pfam" id="PF00535"/>
    </source>
</evidence>
<dbReference type="Pfam" id="PF00535">
    <property type="entry name" value="Glycos_transf_2"/>
    <property type="match status" value="1"/>
</dbReference>
<dbReference type="AlphaFoldDB" id="A0A0A8HAT2"/>
<sequence>MNNPLISIILPTYNVEKYIARALESCINQTFKDIEIIVVDDCGTDKSIDIAKEYASKDERIKIIHNEENLGLLKTRYKGVKAAGGGYIMFLDPDDYLELNACEECAKILDKNNDVDLICFNFNRISNQLITQESFFDNGVYSQKNYYNFLYTKLPKSFWNIWCRVFNKIKLTNTLNQIMQKLGSSKITMGEDAIIYFYFIQQIQKVITISPYLYNYNCDNTNSSSNSDNKFQIKKHEQELKHIIYLIENNAKSFQINNLFYIYIQINILYLKISAIDLKYKKLDPNFFIKILLKLQRKKLKNDLKKYFNHYYLVRFKYE</sequence>
<dbReference type="Proteomes" id="UP000031135">
    <property type="component" value="Chromosome"/>
</dbReference>
<dbReference type="HOGENOM" id="CLU_025996_25_4_7"/>
<reference evidence="2 3" key="1">
    <citation type="journal article" date="2014" name="Genome Biol. Evol.">
        <title>Comparative Genomics of the Campylobacter lari Group.</title>
        <authorList>
            <person name="Miller W.G."/>
            <person name="Yee E."/>
            <person name="Chapman M.H."/>
            <person name="Smith T.P."/>
            <person name="Bono J.L."/>
            <person name="Huynh S."/>
            <person name="Parker C.T."/>
            <person name="Vandamme P."/>
            <person name="Luong K."/>
            <person name="Korlach J."/>
        </authorList>
    </citation>
    <scope>NUCLEOTIDE SEQUENCE [LARGE SCALE GENOMIC DNA]</scope>
    <source>
        <strain evidence="2 3">LMG 24374</strain>
    </source>
</reference>
<evidence type="ECO:0000313" key="3">
    <source>
        <dbReference type="Proteomes" id="UP000031135"/>
    </source>
</evidence>
<dbReference type="CDD" id="cd00761">
    <property type="entry name" value="Glyco_tranf_GTA_type"/>
    <property type="match status" value="1"/>
</dbReference>
<protein>
    <submittedName>
        <fullName evidence="2">Glycosyltransferase, family 2</fullName>
    </submittedName>
</protein>
<dbReference type="PANTHER" id="PTHR22916">
    <property type="entry name" value="GLYCOSYLTRANSFERASE"/>
    <property type="match status" value="1"/>
</dbReference>